<evidence type="ECO:0000313" key="2">
    <source>
        <dbReference type="EMBL" id="KAG5545125.1"/>
    </source>
</evidence>
<comment type="caution">
    <text evidence="2">The sequence shown here is derived from an EMBL/GenBank/DDBJ whole genome shotgun (WGS) entry which is preliminary data.</text>
</comment>
<evidence type="ECO:0000313" key="3">
    <source>
        <dbReference type="Proteomes" id="UP000823749"/>
    </source>
</evidence>
<evidence type="ECO:0000259" key="1">
    <source>
        <dbReference type="Pfam" id="PF00112"/>
    </source>
</evidence>
<organism evidence="2 3">
    <name type="scientific">Rhododendron griersonianum</name>
    <dbReference type="NCBI Taxonomy" id="479676"/>
    <lineage>
        <taxon>Eukaryota</taxon>
        <taxon>Viridiplantae</taxon>
        <taxon>Streptophyta</taxon>
        <taxon>Embryophyta</taxon>
        <taxon>Tracheophyta</taxon>
        <taxon>Spermatophyta</taxon>
        <taxon>Magnoliopsida</taxon>
        <taxon>eudicotyledons</taxon>
        <taxon>Gunneridae</taxon>
        <taxon>Pentapetalae</taxon>
        <taxon>asterids</taxon>
        <taxon>Ericales</taxon>
        <taxon>Ericaceae</taxon>
        <taxon>Ericoideae</taxon>
        <taxon>Rhodoreae</taxon>
        <taxon>Rhododendron</taxon>
    </lineage>
</organism>
<dbReference type="InterPro" id="IPR000668">
    <property type="entry name" value="Peptidase_C1A_C"/>
</dbReference>
<gene>
    <name evidence="2" type="ORF">RHGRI_017554</name>
</gene>
<protein>
    <recommendedName>
        <fullName evidence="1">Peptidase C1A papain C-terminal domain-containing protein</fullName>
    </recommendedName>
</protein>
<dbReference type="SUPFAM" id="SSF54001">
    <property type="entry name" value="Cysteine proteinases"/>
    <property type="match status" value="1"/>
</dbReference>
<dbReference type="GO" id="GO:0006508">
    <property type="term" value="P:proteolysis"/>
    <property type="evidence" value="ECO:0007669"/>
    <property type="project" value="InterPro"/>
</dbReference>
<proteinExistence type="predicted"/>
<dbReference type="Proteomes" id="UP000823749">
    <property type="component" value="Chromosome 6"/>
</dbReference>
<reference evidence="2 3" key="1">
    <citation type="submission" date="2020-08" db="EMBL/GenBank/DDBJ databases">
        <title>Plant Genome Project.</title>
        <authorList>
            <person name="Zhang R.-G."/>
        </authorList>
    </citation>
    <scope>NUCLEOTIDE SEQUENCE [LARGE SCALE GENOMIC DNA]</scope>
    <source>
        <strain evidence="2">WSP0</strain>
        <tissue evidence="2">Leaf</tissue>
    </source>
</reference>
<sequence length="77" mass="8255">MKGITDRKLVSDEMELKLLAMNLNTLNSDFQFYSSGVFTGQLGTDLDHGATAVGYGTATSGTKYWLVENSCGSINLG</sequence>
<keyword evidence="3" id="KW-1185">Reference proteome</keyword>
<name>A0AAV6JYA1_9ERIC</name>
<dbReference type="GO" id="GO:0008234">
    <property type="term" value="F:cysteine-type peptidase activity"/>
    <property type="evidence" value="ECO:0007669"/>
    <property type="project" value="InterPro"/>
</dbReference>
<accession>A0AAV6JYA1</accession>
<dbReference type="EMBL" id="JACTNZ010000006">
    <property type="protein sequence ID" value="KAG5545125.1"/>
    <property type="molecule type" value="Genomic_DNA"/>
</dbReference>
<dbReference type="AlphaFoldDB" id="A0AAV6JYA1"/>
<dbReference type="InterPro" id="IPR038765">
    <property type="entry name" value="Papain-like_cys_pep_sf"/>
</dbReference>
<feature type="domain" description="Peptidase C1A papain C-terminal" evidence="1">
    <location>
        <begin position="17"/>
        <end position="72"/>
    </location>
</feature>
<dbReference type="Gene3D" id="3.90.70.10">
    <property type="entry name" value="Cysteine proteinases"/>
    <property type="match status" value="1"/>
</dbReference>
<dbReference type="Pfam" id="PF00112">
    <property type="entry name" value="Peptidase_C1"/>
    <property type="match status" value="1"/>
</dbReference>